<evidence type="ECO:0000313" key="2">
    <source>
        <dbReference type="Proteomes" id="UP000499080"/>
    </source>
</evidence>
<accession>A0A4Y2E6S9</accession>
<gene>
    <name evidence="1" type="ORF">AVEN_94855_1</name>
</gene>
<protein>
    <submittedName>
        <fullName evidence="1">Uncharacterized protein</fullName>
    </submittedName>
</protein>
<name>A0A4Y2E6S9_ARAVE</name>
<proteinExistence type="predicted"/>
<evidence type="ECO:0000313" key="1">
    <source>
        <dbReference type="EMBL" id="GBM24621.1"/>
    </source>
</evidence>
<keyword evidence="2" id="KW-1185">Reference proteome</keyword>
<dbReference type="Gene3D" id="1.50.10.20">
    <property type="match status" value="1"/>
</dbReference>
<dbReference type="AlphaFoldDB" id="A0A4Y2E6S9"/>
<dbReference type="Proteomes" id="UP000499080">
    <property type="component" value="Unassembled WGS sequence"/>
</dbReference>
<dbReference type="EMBL" id="BGPR01169168">
    <property type="protein sequence ID" value="GBM24621.1"/>
    <property type="molecule type" value="Genomic_DNA"/>
</dbReference>
<reference evidence="1 2" key="1">
    <citation type="journal article" date="2019" name="Sci. Rep.">
        <title>Orb-weaving spider Araneus ventricosus genome elucidates the spidroin gene catalogue.</title>
        <authorList>
            <person name="Kono N."/>
            <person name="Nakamura H."/>
            <person name="Ohtoshi R."/>
            <person name="Moran D.A.P."/>
            <person name="Shinohara A."/>
            <person name="Yoshida Y."/>
            <person name="Fujiwara M."/>
            <person name="Mori M."/>
            <person name="Tomita M."/>
            <person name="Arakawa K."/>
        </authorList>
    </citation>
    <scope>NUCLEOTIDE SEQUENCE [LARGE SCALE GENOMIC DNA]</scope>
</reference>
<comment type="caution">
    <text evidence="1">The sequence shown here is derived from an EMBL/GenBank/DDBJ whole genome shotgun (WGS) entry which is preliminary data.</text>
</comment>
<sequence length="141" mass="16423">MNNNNYAHIPAILKENIWVLNVESRCIFDFLVTNKKKIEDISSTELANYINAFLVTCIDPRKFHVLDLVSELRKRVDAQNYTNPSAMLALCNAGERITERDVEKLTSVFWKAHREFWTGNITLEILKYVFSMILAEKKRAK</sequence>
<dbReference type="OrthoDB" id="6343110at2759"/>
<organism evidence="1 2">
    <name type="scientific">Araneus ventricosus</name>
    <name type="common">Orbweaver spider</name>
    <name type="synonym">Epeira ventricosa</name>
    <dbReference type="NCBI Taxonomy" id="182803"/>
    <lineage>
        <taxon>Eukaryota</taxon>
        <taxon>Metazoa</taxon>
        <taxon>Ecdysozoa</taxon>
        <taxon>Arthropoda</taxon>
        <taxon>Chelicerata</taxon>
        <taxon>Arachnida</taxon>
        <taxon>Araneae</taxon>
        <taxon>Araneomorphae</taxon>
        <taxon>Entelegynae</taxon>
        <taxon>Araneoidea</taxon>
        <taxon>Araneidae</taxon>
        <taxon>Araneus</taxon>
    </lineage>
</organism>